<dbReference type="AlphaFoldDB" id="A0A8S2A2R5"/>
<dbReference type="InterPro" id="IPR036915">
    <property type="entry name" value="Cyclin-like_sf"/>
</dbReference>
<keyword evidence="1" id="KW-0132">Cell division</keyword>
<organism evidence="5 6">
    <name type="scientific">Arabidopsis arenosa</name>
    <name type="common">Sand rock-cress</name>
    <name type="synonym">Cardaminopsis arenosa</name>
    <dbReference type="NCBI Taxonomy" id="38785"/>
    <lineage>
        <taxon>Eukaryota</taxon>
        <taxon>Viridiplantae</taxon>
        <taxon>Streptophyta</taxon>
        <taxon>Embryophyta</taxon>
        <taxon>Tracheophyta</taxon>
        <taxon>Spermatophyta</taxon>
        <taxon>Magnoliopsida</taxon>
        <taxon>eudicotyledons</taxon>
        <taxon>Gunneridae</taxon>
        <taxon>Pentapetalae</taxon>
        <taxon>rosids</taxon>
        <taxon>malvids</taxon>
        <taxon>Brassicales</taxon>
        <taxon>Brassicaceae</taxon>
        <taxon>Camelineae</taxon>
        <taxon>Arabidopsis</taxon>
    </lineage>
</organism>
<keyword evidence="2" id="KW-0131">Cell cycle</keyword>
<keyword evidence="3" id="KW-0195">Cyclin</keyword>
<protein>
    <recommendedName>
        <fullName evidence="4">Cyclin-like domain-containing protein</fullName>
    </recommendedName>
</protein>
<evidence type="ECO:0000313" key="5">
    <source>
        <dbReference type="EMBL" id="CAE6013581.1"/>
    </source>
</evidence>
<evidence type="ECO:0000256" key="1">
    <source>
        <dbReference type="ARBA" id="ARBA00022618"/>
    </source>
</evidence>
<dbReference type="Proteomes" id="UP000682877">
    <property type="component" value="Chromosome 4"/>
</dbReference>
<keyword evidence="6" id="KW-1185">Reference proteome</keyword>
<feature type="domain" description="Cyclin-like" evidence="4">
    <location>
        <begin position="50"/>
        <end position="134"/>
    </location>
</feature>
<dbReference type="EMBL" id="LR999454">
    <property type="protein sequence ID" value="CAE6013581.1"/>
    <property type="molecule type" value="Genomic_DNA"/>
</dbReference>
<sequence length="173" mass="19088">MASRVSPQRGIKGFGEIKPKNIAGHGIQKRKVLGDIGNLVTGRDVVTGKDVAKKAAQQQRTKAEMPETLYLTINLVDRLLSLTMVPRRELQLLGLGAMLIACKYEEIWAPEVNDFVYQTMPISENREHAKMLMKLRDSASESTLSAVFKKYSVSENAEVALLPSLDNLSVSCA</sequence>
<evidence type="ECO:0000256" key="3">
    <source>
        <dbReference type="RuleBase" id="RU000383"/>
    </source>
</evidence>
<evidence type="ECO:0000259" key="4">
    <source>
        <dbReference type="SMART" id="SM00385"/>
    </source>
</evidence>
<evidence type="ECO:0000256" key="2">
    <source>
        <dbReference type="ARBA" id="ARBA00023306"/>
    </source>
</evidence>
<gene>
    <name evidence="5" type="ORF">AARE701A_LOCUS9791</name>
</gene>
<name>A0A8S2A2R5_ARAAE</name>
<dbReference type="InterPro" id="IPR006671">
    <property type="entry name" value="Cyclin_N"/>
</dbReference>
<dbReference type="SUPFAM" id="SSF47954">
    <property type="entry name" value="Cyclin-like"/>
    <property type="match status" value="1"/>
</dbReference>
<dbReference type="Gene3D" id="1.10.472.10">
    <property type="entry name" value="Cyclin-like"/>
    <property type="match status" value="1"/>
</dbReference>
<dbReference type="InterPro" id="IPR013763">
    <property type="entry name" value="Cyclin-like_dom"/>
</dbReference>
<dbReference type="Pfam" id="PF00134">
    <property type="entry name" value="Cyclin_N"/>
    <property type="match status" value="1"/>
</dbReference>
<comment type="similarity">
    <text evidence="3">Belongs to the cyclin family.</text>
</comment>
<proteinExistence type="inferred from homology"/>
<dbReference type="GO" id="GO:0051301">
    <property type="term" value="P:cell division"/>
    <property type="evidence" value="ECO:0007669"/>
    <property type="project" value="UniProtKB-KW"/>
</dbReference>
<accession>A0A8S2A2R5</accession>
<dbReference type="SMART" id="SM00385">
    <property type="entry name" value="CYCLIN"/>
    <property type="match status" value="1"/>
</dbReference>
<evidence type="ECO:0000313" key="6">
    <source>
        <dbReference type="Proteomes" id="UP000682877"/>
    </source>
</evidence>
<dbReference type="InterPro" id="IPR039361">
    <property type="entry name" value="Cyclin"/>
</dbReference>
<reference evidence="5" key="1">
    <citation type="submission" date="2021-01" db="EMBL/GenBank/DDBJ databases">
        <authorList>
            <person name="Bezrukov I."/>
        </authorList>
    </citation>
    <scope>NUCLEOTIDE SEQUENCE</scope>
</reference>
<dbReference type="PANTHER" id="PTHR10177">
    <property type="entry name" value="CYCLINS"/>
    <property type="match status" value="1"/>
</dbReference>